<evidence type="ECO:0000256" key="3">
    <source>
        <dbReference type="ARBA" id="ARBA00022801"/>
    </source>
</evidence>
<feature type="coiled-coil region" evidence="5">
    <location>
        <begin position="168"/>
        <end position="202"/>
    </location>
</feature>
<accession>A0A1F7V748</accession>
<gene>
    <name evidence="7" type="ORF">A3I41_01440</name>
</gene>
<dbReference type="PRINTS" id="PR00138">
    <property type="entry name" value="MATRIXIN"/>
</dbReference>
<dbReference type="GO" id="GO:0004222">
    <property type="term" value="F:metalloendopeptidase activity"/>
    <property type="evidence" value="ECO:0007669"/>
    <property type="project" value="InterPro"/>
</dbReference>
<evidence type="ECO:0000256" key="1">
    <source>
        <dbReference type="ARBA" id="ARBA00022670"/>
    </source>
</evidence>
<sequence length="310" mass="35394">MRRFIANIFFLLFLAGIAFYFRDPLLRTWSLLSARLNPCAQPIAYSIGEFDTRFGISKETFLKDLQKAESVWEKPIDKELFVYDPDGALKINLIYDDRQAATQKLQKLGFSIRDDQASYDALKVKYEALKKTINALKASYQTQSDAYDAKLSTYNKEVTYWNNRGGASQETVDRLAREKAALDQMRDELNALQGKINARVDELNALVEVINRLARSLNLVADQYNTIGASRGGEFEEGEYVRSIEGTRINIYQFDDQAKLIRVLMHEMGHALRLDHLENPKAIMYRLNNGVNAVLTADDVQALKTLCRVE</sequence>
<dbReference type="GO" id="GO:0006508">
    <property type="term" value="P:proteolysis"/>
    <property type="evidence" value="ECO:0007669"/>
    <property type="project" value="UniProtKB-KW"/>
</dbReference>
<dbReference type="SUPFAM" id="SSF55486">
    <property type="entry name" value="Metalloproteases ('zincins'), catalytic domain"/>
    <property type="match status" value="1"/>
</dbReference>
<evidence type="ECO:0000256" key="5">
    <source>
        <dbReference type="SAM" id="Coils"/>
    </source>
</evidence>
<evidence type="ECO:0000313" key="8">
    <source>
        <dbReference type="Proteomes" id="UP000176593"/>
    </source>
</evidence>
<keyword evidence="5" id="KW-0175">Coiled coil</keyword>
<proteinExistence type="predicted"/>
<feature type="domain" description="Peptidase M10 metallopeptidase" evidence="6">
    <location>
        <begin position="255"/>
        <end position="306"/>
    </location>
</feature>
<comment type="caution">
    <text evidence="7">The sequence shown here is derived from an EMBL/GenBank/DDBJ whole genome shotgun (WGS) entry which is preliminary data.</text>
</comment>
<keyword evidence="2" id="KW-0479">Metal-binding</keyword>
<dbReference type="AlphaFoldDB" id="A0A1F7V748"/>
<dbReference type="InterPro" id="IPR024079">
    <property type="entry name" value="MetalloPept_cat_dom_sf"/>
</dbReference>
<keyword evidence="4" id="KW-0862">Zinc</keyword>
<dbReference type="GO" id="GO:0031012">
    <property type="term" value="C:extracellular matrix"/>
    <property type="evidence" value="ECO:0007669"/>
    <property type="project" value="InterPro"/>
</dbReference>
<dbReference type="InterPro" id="IPR001818">
    <property type="entry name" value="Pept_M10_metallopeptidase"/>
</dbReference>
<dbReference type="GO" id="GO:0008270">
    <property type="term" value="F:zinc ion binding"/>
    <property type="evidence" value="ECO:0007669"/>
    <property type="project" value="InterPro"/>
</dbReference>
<dbReference type="Proteomes" id="UP000176593">
    <property type="component" value="Unassembled WGS sequence"/>
</dbReference>
<dbReference type="SUPFAM" id="SSF58100">
    <property type="entry name" value="Bacterial hemolysins"/>
    <property type="match status" value="1"/>
</dbReference>
<evidence type="ECO:0000256" key="4">
    <source>
        <dbReference type="ARBA" id="ARBA00022833"/>
    </source>
</evidence>
<dbReference type="Gene3D" id="3.40.390.10">
    <property type="entry name" value="Collagenase (Catalytic Domain)"/>
    <property type="match status" value="1"/>
</dbReference>
<protein>
    <recommendedName>
        <fullName evidence="6">Peptidase M10 metallopeptidase domain-containing protein</fullName>
    </recommendedName>
</protein>
<keyword evidence="1" id="KW-0645">Protease</keyword>
<keyword evidence="3" id="KW-0378">Hydrolase</keyword>
<evidence type="ECO:0000313" key="7">
    <source>
        <dbReference type="EMBL" id="OGL86215.1"/>
    </source>
</evidence>
<reference evidence="7 8" key="1">
    <citation type="journal article" date="2016" name="Nat. Commun.">
        <title>Thousands of microbial genomes shed light on interconnected biogeochemical processes in an aquifer system.</title>
        <authorList>
            <person name="Anantharaman K."/>
            <person name="Brown C.T."/>
            <person name="Hug L.A."/>
            <person name="Sharon I."/>
            <person name="Castelle C.J."/>
            <person name="Probst A.J."/>
            <person name="Thomas B.C."/>
            <person name="Singh A."/>
            <person name="Wilkins M.J."/>
            <person name="Karaoz U."/>
            <person name="Brodie E.L."/>
            <person name="Williams K.H."/>
            <person name="Hubbard S.S."/>
            <person name="Banfield J.F."/>
        </authorList>
    </citation>
    <scope>NUCLEOTIDE SEQUENCE [LARGE SCALE GENOMIC DNA]</scope>
</reference>
<dbReference type="Pfam" id="PF00413">
    <property type="entry name" value="Peptidase_M10"/>
    <property type="match status" value="1"/>
</dbReference>
<dbReference type="InterPro" id="IPR021190">
    <property type="entry name" value="Pept_M10A"/>
</dbReference>
<organism evidence="7 8">
    <name type="scientific">Candidatus Uhrbacteria bacterium RIFCSPLOWO2_02_FULL_48_18</name>
    <dbReference type="NCBI Taxonomy" id="1802408"/>
    <lineage>
        <taxon>Bacteria</taxon>
        <taxon>Candidatus Uhriibacteriota</taxon>
    </lineage>
</organism>
<evidence type="ECO:0000259" key="6">
    <source>
        <dbReference type="Pfam" id="PF00413"/>
    </source>
</evidence>
<dbReference type="EMBL" id="MGEQ01000010">
    <property type="protein sequence ID" value="OGL86215.1"/>
    <property type="molecule type" value="Genomic_DNA"/>
</dbReference>
<evidence type="ECO:0000256" key="2">
    <source>
        <dbReference type="ARBA" id="ARBA00022723"/>
    </source>
</evidence>
<name>A0A1F7V748_9BACT</name>